<dbReference type="EC" id="2.1.1.13" evidence="6 19"/>
<feature type="domain" description="AdoMet activation" evidence="26">
    <location>
        <begin position="845"/>
        <end position="1135"/>
    </location>
</feature>
<dbReference type="SUPFAM" id="SSF56507">
    <property type="entry name" value="Methionine synthase activation domain-like"/>
    <property type="match status" value="1"/>
</dbReference>
<dbReference type="FunFam" id="3.20.20.330:FF:000001">
    <property type="entry name" value="Methionine synthase"/>
    <property type="match status" value="1"/>
</dbReference>
<dbReference type="InterPro" id="IPR036594">
    <property type="entry name" value="Meth_synthase_dom"/>
</dbReference>
<evidence type="ECO:0000256" key="11">
    <source>
        <dbReference type="ARBA" id="ARBA00022679"/>
    </source>
</evidence>
<feature type="binding site" evidence="21 23">
    <location>
        <position position="201"/>
    </location>
    <ligand>
        <name>Zn(2+)</name>
        <dbReference type="ChEBI" id="CHEBI:29105"/>
    </ligand>
</feature>
<evidence type="ECO:0000313" key="29">
    <source>
        <dbReference type="EMBL" id="EPD32846.1"/>
    </source>
</evidence>
<dbReference type="GO" id="GO:0031419">
    <property type="term" value="F:cobalamin binding"/>
    <property type="evidence" value="ECO:0007669"/>
    <property type="project" value="UniProtKB-UniRule"/>
</dbReference>
<dbReference type="PANTHER" id="PTHR45833:SF1">
    <property type="entry name" value="METHIONINE SYNTHASE"/>
    <property type="match status" value="1"/>
</dbReference>
<dbReference type="InterPro" id="IPR036589">
    <property type="entry name" value="HCY_dom_sf"/>
</dbReference>
<dbReference type="InterPro" id="IPR003759">
    <property type="entry name" value="Cbl-bd_cap"/>
</dbReference>
<feature type="binding site" evidence="22">
    <location>
        <position position="1075"/>
    </location>
    <ligand>
        <name>S-adenosyl-L-methionine</name>
        <dbReference type="ChEBI" id="CHEBI:59789"/>
    </ligand>
</feature>
<feature type="domain" description="Hcy-binding" evidence="24">
    <location>
        <begin position="1"/>
        <end position="282"/>
    </location>
</feature>
<comment type="pathway">
    <text evidence="4 20">Amino-acid biosynthesis; L-methionine biosynthesis via de novo pathway; L-methionine from L-homocysteine (MetH route): step 1/1.</text>
</comment>
<feature type="binding site" description="axial binding residue" evidence="21">
    <location>
        <position position="713"/>
    </location>
    <ligand>
        <name>methylcob(III)alamin</name>
        <dbReference type="ChEBI" id="CHEBI:28115"/>
    </ligand>
    <ligandPart>
        <name>Co</name>
        <dbReference type="ChEBI" id="CHEBI:27638"/>
    </ligandPart>
</feature>
<dbReference type="CDD" id="cd00740">
    <property type="entry name" value="MeTr"/>
    <property type="match status" value="1"/>
</dbReference>
<keyword evidence="17 20" id="KW-0170">Cobalt</keyword>
<keyword evidence="12 20" id="KW-0949">S-adenosyl-L-methionine</keyword>
<evidence type="ECO:0000256" key="2">
    <source>
        <dbReference type="ARBA" id="ARBA00001947"/>
    </source>
</evidence>
<dbReference type="EMBL" id="AGZR01000006">
    <property type="protein sequence ID" value="EPD32846.1"/>
    <property type="molecule type" value="Genomic_DNA"/>
</dbReference>
<dbReference type="GO" id="GO:0005829">
    <property type="term" value="C:cytosol"/>
    <property type="evidence" value="ECO:0007669"/>
    <property type="project" value="TreeGrafter"/>
</dbReference>
<dbReference type="NCBIfam" id="TIGR02082">
    <property type="entry name" value="metH"/>
    <property type="match status" value="1"/>
</dbReference>
<comment type="domain">
    <text evidence="20">Modular enzyme with four functionally distinct domains. The isolated Hcy-binding domain catalyzes methyl transfer from free methylcobalamin to homocysteine. The Hcy-binding domain in association with the pterin-binding domain catalyzes the methylation of cob(I)alamin by methyltetrahydrofolate and the methylation of homocysteine. The B12-binding domain binds the cofactor. The AdoMet activation domain binds S-adenosyl-L-methionine. Under aerobic conditions cob(I)alamin can be converted to inactive cob(II)alamin. Reductive methylation by S-adenosyl-L-methionine and flavodoxin regenerates methylcobalamin.</text>
</comment>
<evidence type="ECO:0000256" key="6">
    <source>
        <dbReference type="ARBA" id="ARBA00012032"/>
    </source>
</evidence>
<feature type="binding site" evidence="22">
    <location>
        <position position="815"/>
    </location>
    <ligand>
        <name>methylcob(III)alamin</name>
        <dbReference type="ChEBI" id="CHEBI:28115"/>
    </ligand>
</feature>
<dbReference type="GO" id="GO:0046653">
    <property type="term" value="P:tetrahydrofolate metabolic process"/>
    <property type="evidence" value="ECO:0007669"/>
    <property type="project" value="TreeGrafter"/>
</dbReference>
<dbReference type="FunFam" id="3.20.20.20:FF:000007">
    <property type="entry name" value="Methionine synthase"/>
    <property type="match status" value="1"/>
</dbReference>
<evidence type="ECO:0000256" key="14">
    <source>
        <dbReference type="ARBA" id="ARBA00022737"/>
    </source>
</evidence>
<dbReference type="SUPFAM" id="SSF51717">
    <property type="entry name" value="Dihydropteroate synthetase-like"/>
    <property type="match status" value="1"/>
</dbReference>
<dbReference type="SMART" id="SM01018">
    <property type="entry name" value="B12-binding_2"/>
    <property type="match status" value="1"/>
</dbReference>
<evidence type="ECO:0000256" key="15">
    <source>
        <dbReference type="ARBA" id="ARBA00022833"/>
    </source>
</evidence>
<evidence type="ECO:0000256" key="4">
    <source>
        <dbReference type="ARBA" id="ARBA00005178"/>
    </source>
</evidence>
<keyword evidence="14" id="KW-0677">Repeat</keyword>
<feature type="domain" description="B12-binding" evidence="27">
    <location>
        <begin position="700"/>
        <end position="836"/>
    </location>
</feature>
<keyword evidence="16 20" id="KW-0486">Methionine biosynthesis</keyword>
<evidence type="ECO:0000259" key="24">
    <source>
        <dbReference type="PROSITE" id="PS50970"/>
    </source>
</evidence>
<organism evidence="29 30">
    <name type="scientific">Propionimicrobium lymphophilum ACS-093-V-SCH5</name>
    <dbReference type="NCBI Taxonomy" id="883161"/>
    <lineage>
        <taxon>Bacteria</taxon>
        <taxon>Bacillati</taxon>
        <taxon>Actinomycetota</taxon>
        <taxon>Actinomycetes</taxon>
        <taxon>Propionibacteriales</taxon>
        <taxon>Propionibacteriaceae</taxon>
        <taxon>Propionimicrobium</taxon>
    </lineage>
</organism>
<evidence type="ECO:0000256" key="22">
    <source>
        <dbReference type="PIRSR" id="PIRSR000381-2"/>
    </source>
</evidence>
<dbReference type="InterPro" id="IPR011005">
    <property type="entry name" value="Dihydropteroate_synth-like_sf"/>
</dbReference>
<comment type="caution">
    <text evidence="29">The sequence shown here is derived from an EMBL/GenBank/DDBJ whole genome shotgun (WGS) entry which is preliminary data.</text>
</comment>
<sequence>MLQAADIKPEDFEGLEGCNEVLNRTRPDVVKDIHRAYFEAGSDLVETNSFGTNLAALAEYGIEDQIDDLAFRAAKLARETADEFSTEQWPRFVLGSVGPGTKLPTLGQIDFTDMRDAYYTQISAMIRGGIDAVQIETAQDLLQAKAAVIAAKRARSDANIDLPIFVSVTVETTGTMLLGSEIGAALCALEPLGVDILGLNCATGPTEMREYLRYLSRNSKMGVSAMPNAGLPQLTSQGAVYDLTPDQLSKALSEFIAEDGLCLVGGCCGTTPEHIRMVREAIGDNHPLKDRVVKKINSVSSLYSDVPLKQDTSYLTIGERTNANGSKAFREAMLEGNWDECLDIARGQLRQGAHVLDLCVDYVGRDGSQDMSYGAAKFATSVTLPLMLDSTEPAVIEAGLNKLAGRCIVNSVNYEDGDGPDSRFNKMMKLVSEHGSAVVALTIDETGQARTADHKVEVAERLIKDLTENWGMDEGDILVDCLTFPIATGADETRRDGIETIEAIRRLKESHPRVGTTLGLSNISFGLNPAARVVLNSVFLDECVKAGLDSAIVSVAKIMPLDQIEPRQVEVALDLIYDRRKDGYDPLSEMLTLFENVSKADVKAEREAKLSSMPLNERLGQRIIDGNDMGLEDDLDLAMKEKEPIEIINEDLLSGMKTVGELFGAGKMQLPFVLAAAETMKRAVAYLEPHMTSDEQATSKGTLVLATVKGDVHDIGKNLVDIIVSNNGYTVVNLGIKQPISSIVEAAEKHHADAIGMSGLLVKSTMVMRDNLEELNVRGLSKYPVILGGAALTRTFVDEDLTALYKGTVKYAKDAFEGLTLMNTIMDIKAGKPGAELPEPRKRRVKKVAKKNTEHSTERSEVARGVPVPEPPFYGNRVLKGMTLSDVAEWLDEKATLMGRWGLRGTKDGMTYEQLAQSEGRPRLRGLLETLQSEKLLDFGVVYGYYPCFSEGEDLIVCDPDTKNELFTWTFPRQNGNRRLCIPDFFRDRQEAEEQGLDVIGLQIVTIGSKVSEKTAEMYAKNEYRAYLEMHGLSCQLAEALAEWTHHRIRQELGIAGEDGEIEAQVAKQAYQGSRYSFGYGACPDLHMRRQIVDALDAERIGVHLSEEYQLDPEQSTDAFVVHHKEAKYFSTMKD</sequence>
<evidence type="ECO:0000313" key="30">
    <source>
        <dbReference type="Proteomes" id="UP000014417"/>
    </source>
</evidence>
<dbReference type="GO" id="GO:0032259">
    <property type="term" value="P:methylation"/>
    <property type="evidence" value="ECO:0007669"/>
    <property type="project" value="UniProtKB-KW"/>
</dbReference>
<reference evidence="29 30" key="1">
    <citation type="submission" date="2013-04" db="EMBL/GenBank/DDBJ databases">
        <title>The Genome Sequence of Propionimicrobium lymphophilum ACS-093-V-SCH5.</title>
        <authorList>
            <consortium name="The Broad Institute Genomics Platform"/>
            <person name="Earl A."/>
            <person name="Ward D."/>
            <person name="Feldgarden M."/>
            <person name="Gevers D."/>
            <person name="Saerens B."/>
            <person name="Vaneechoutte M."/>
            <person name="Walker B."/>
            <person name="Young S."/>
            <person name="Zeng Q."/>
            <person name="Gargeya S."/>
            <person name="Fitzgerald M."/>
            <person name="Haas B."/>
            <person name="Abouelleil A."/>
            <person name="Allen A.W."/>
            <person name="Alvarado L."/>
            <person name="Arachchi H.M."/>
            <person name="Berlin A.M."/>
            <person name="Chapman S.B."/>
            <person name="Gainer-Dewar J."/>
            <person name="Goldberg J."/>
            <person name="Griggs A."/>
            <person name="Gujja S."/>
            <person name="Hansen M."/>
            <person name="Howarth C."/>
            <person name="Imamovic A."/>
            <person name="Ireland A."/>
            <person name="Larimer J."/>
            <person name="McCowan C."/>
            <person name="Murphy C."/>
            <person name="Pearson M."/>
            <person name="Poon T.W."/>
            <person name="Priest M."/>
            <person name="Roberts A."/>
            <person name="Saif S."/>
            <person name="Shea T."/>
            <person name="Sisk P."/>
            <person name="Sykes S."/>
            <person name="Wortman J."/>
            <person name="Nusbaum C."/>
            <person name="Birren B."/>
        </authorList>
    </citation>
    <scope>NUCLEOTIDE SEQUENCE [LARGE SCALE GENOMIC DNA]</scope>
    <source>
        <strain evidence="29 30">ACS-093-V-SCH5</strain>
    </source>
</reference>
<dbReference type="Gene3D" id="3.20.20.20">
    <property type="entry name" value="Dihydropteroate synthase-like"/>
    <property type="match status" value="1"/>
</dbReference>
<dbReference type="InterPro" id="IPR050554">
    <property type="entry name" value="Met_Synthase/Corrinoid"/>
</dbReference>
<dbReference type="SUPFAM" id="SSF82282">
    <property type="entry name" value="Homocysteine S-methyltransferase"/>
    <property type="match status" value="1"/>
</dbReference>
<feature type="binding site" evidence="22">
    <location>
        <begin position="1129"/>
        <end position="1130"/>
    </location>
    <ligand>
        <name>S-adenosyl-L-methionine</name>
        <dbReference type="ChEBI" id="CHEBI:59789"/>
    </ligand>
</feature>
<comment type="similarity">
    <text evidence="5">Belongs to the vitamin-B12 dependent methionine synthase family.</text>
</comment>
<dbReference type="STRING" id="883161.HMPREF9306_01153"/>
<evidence type="ECO:0000256" key="10">
    <source>
        <dbReference type="ARBA" id="ARBA00022628"/>
    </source>
</evidence>
<evidence type="ECO:0000259" key="26">
    <source>
        <dbReference type="PROSITE" id="PS50974"/>
    </source>
</evidence>
<feature type="domain" description="B12-binding N-terminal" evidence="28">
    <location>
        <begin position="606"/>
        <end position="699"/>
    </location>
</feature>
<evidence type="ECO:0000256" key="3">
    <source>
        <dbReference type="ARBA" id="ARBA00001956"/>
    </source>
</evidence>
<dbReference type="SUPFAM" id="SSF52242">
    <property type="entry name" value="Cobalamin (vitamin B12)-binding domain"/>
    <property type="match status" value="1"/>
</dbReference>
<keyword evidence="15 20" id="KW-0862">Zinc</keyword>
<name>S2W132_9ACTN</name>
<evidence type="ECO:0000256" key="12">
    <source>
        <dbReference type="ARBA" id="ARBA00022691"/>
    </source>
</evidence>
<evidence type="ECO:0000259" key="28">
    <source>
        <dbReference type="PROSITE" id="PS51337"/>
    </source>
</evidence>
<evidence type="ECO:0000256" key="19">
    <source>
        <dbReference type="NCBIfam" id="TIGR02082"/>
    </source>
</evidence>
<feature type="binding site" evidence="21 23">
    <location>
        <position position="268"/>
    </location>
    <ligand>
        <name>Zn(2+)</name>
        <dbReference type="ChEBI" id="CHEBI:29105"/>
    </ligand>
</feature>
<dbReference type="SUPFAM" id="SSF47644">
    <property type="entry name" value="Methionine synthase domain"/>
    <property type="match status" value="1"/>
</dbReference>
<dbReference type="UniPathway" id="UPA00051">
    <property type="reaction ID" value="UER00081"/>
</dbReference>
<dbReference type="Gene3D" id="3.20.20.330">
    <property type="entry name" value="Homocysteine-binding-like domain"/>
    <property type="match status" value="1"/>
</dbReference>
<dbReference type="PROSITE" id="PS51332">
    <property type="entry name" value="B12_BINDING"/>
    <property type="match status" value="1"/>
</dbReference>
<evidence type="ECO:0000259" key="25">
    <source>
        <dbReference type="PROSITE" id="PS50972"/>
    </source>
</evidence>
<dbReference type="FunFam" id="3.40.50.280:FF:000004">
    <property type="entry name" value="Methionine synthase"/>
    <property type="match status" value="1"/>
</dbReference>
<dbReference type="PROSITE" id="PS51337">
    <property type="entry name" value="B12_BINDING_NTER"/>
    <property type="match status" value="1"/>
</dbReference>
<evidence type="ECO:0000256" key="18">
    <source>
        <dbReference type="ARBA" id="ARBA00025552"/>
    </source>
</evidence>
<evidence type="ECO:0000256" key="21">
    <source>
        <dbReference type="PIRSR" id="PIRSR000381-1"/>
    </source>
</evidence>
<evidence type="ECO:0000256" key="1">
    <source>
        <dbReference type="ARBA" id="ARBA00001700"/>
    </source>
</evidence>
<dbReference type="PROSITE" id="PS50974">
    <property type="entry name" value="ADOMET_ACTIVATION"/>
    <property type="match status" value="1"/>
</dbReference>
<dbReference type="AlphaFoldDB" id="S2W132"/>
<dbReference type="Proteomes" id="UP000014417">
    <property type="component" value="Unassembled WGS sequence"/>
</dbReference>
<feature type="binding site" evidence="22">
    <location>
        <begin position="710"/>
        <end position="714"/>
    </location>
    <ligand>
        <name>methylcob(III)alamin</name>
        <dbReference type="ChEBI" id="CHEBI:28115"/>
    </ligand>
</feature>
<dbReference type="Pfam" id="PF02574">
    <property type="entry name" value="S-methyl_trans"/>
    <property type="match status" value="1"/>
</dbReference>
<evidence type="ECO:0000256" key="16">
    <source>
        <dbReference type="ARBA" id="ARBA00023167"/>
    </source>
</evidence>
<keyword evidence="10 20" id="KW-0846">Cobalamin</keyword>
<dbReference type="PROSITE" id="PS50972">
    <property type="entry name" value="PTERIN_BINDING"/>
    <property type="match status" value="1"/>
</dbReference>
<dbReference type="HOGENOM" id="CLU_004914_4_0_11"/>
<dbReference type="InterPro" id="IPR006158">
    <property type="entry name" value="Cobalamin-bd"/>
</dbReference>
<dbReference type="PANTHER" id="PTHR45833">
    <property type="entry name" value="METHIONINE SYNTHASE"/>
    <property type="match status" value="1"/>
</dbReference>
<comment type="cofactor">
    <cofactor evidence="2 20 23">
        <name>Zn(2+)</name>
        <dbReference type="ChEBI" id="CHEBI:29105"/>
    </cofactor>
</comment>
<feature type="binding site" evidence="22">
    <location>
        <position position="892"/>
    </location>
    <ligand>
        <name>S-adenosyl-L-methionine</name>
        <dbReference type="ChEBI" id="CHEBI:59789"/>
    </ligand>
</feature>
<feature type="binding site" evidence="22">
    <location>
        <position position="758"/>
    </location>
    <ligand>
        <name>methylcob(III)alamin</name>
        <dbReference type="ChEBI" id="CHEBI:28115"/>
    </ligand>
</feature>
<dbReference type="Pfam" id="PF00809">
    <property type="entry name" value="Pterin_bind"/>
    <property type="match status" value="1"/>
</dbReference>
<feature type="binding site" evidence="21 23">
    <location>
        <position position="267"/>
    </location>
    <ligand>
        <name>Zn(2+)</name>
        <dbReference type="ChEBI" id="CHEBI:29105"/>
    </ligand>
</feature>
<evidence type="ECO:0000256" key="20">
    <source>
        <dbReference type="PIRNR" id="PIRNR000381"/>
    </source>
</evidence>
<protein>
    <recommendedName>
        <fullName evidence="7 19">Methionine synthase</fullName>
        <ecNumber evidence="6 19">2.1.1.13</ecNumber>
    </recommendedName>
    <alternativeName>
        <fullName evidence="20">5-methyltetrahydrofolate--homocysteine methyltransferase</fullName>
    </alternativeName>
</protein>
<gene>
    <name evidence="29" type="ORF">HMPREF9306_01153</name>
</gene>
<dbReference type="InterPro" id="IPR037010">
    <property type="entry name" value="VitB12-dep_Met_synth_activ_sf"/>
</dbReference>
<comment type="function">
    <text evidence="18 20">Catalyzes the transfer of a methyl group from methyl-cobalamin to homocysteine, yielding enzyme-bound cob(I)alamin and methionine. Subsequently, remethylates the cofactor using methyltetrahydrofolate.</text>
</comment>
<evidence type="ECO:0000256" key="17">
    <source>
        <dbReference type="ARBA" id="ARBA00023285"/>
    </source>
</evidence>
<dbReference type="InterPro" id="IPR036724">
    <property type="entry name" value="Cobalamin-bd_sf"/>
</dbReference>
<feature type="domain" description="Pterin-binding" evidence="25">
    <location>
        <begin position="314"/>
        <end position="577"/>
    </location>
</feature>
<dbReference type="InterPro" id="IPR011822">
    <property type="entry name" value="MetH"/>
</dbReference>
<keyword evidence="13 20" id="KW-0479">Metal-binding</keyword>
<dbReference type="InterPro" id="IPR000489">
    <property type="entry name" value="Pterin-binding_dom"/>
</dbReference>
<dbReference type="Pfam" id="PF02607">
    <property type="entry name" value="B12-binding_2"/>
    <property type="match status" value="1"/>
</dbReference>
<evidence type="ECO:0000256" key="13">
    <source>
        <dbReference type="ARBA" id="ARBA00022723"/>
    </source>
</evidence>
<evidence type="ECO:0000256" key="9">
    <source>
        <dbReference type="ARBA" id="ARBA00022605"/>
    </source>
</evidence>
<evidence type="ECO:0000256" key="23">
    <source>
        <dbReference type="PROSITE-ProRule" id="PRU00333"/>
    </source>
</evidence>
<dbReference type="Pfam" id="PF02965">
    <property type="entry name" value="Met_synt_B12"/>
    <property type="match status" value="1"/>
</dbReference>
<comment type="catalytic activity">
    <reaction evidence="1 20">
        <text>(6S)-5-methyl-5,6,7,8-tetrahydrofolate + L-homocysteine = (6S)-5,6,7,8-tetrahydrofolate + L-methionine</text>
        <dbReference type="Rhea" id="RHEA:11172"/>
        <dbReference type="ChEBI" id="CHEBI:18608"/>
        <dbReference type="ChEBI" id="CHEBI:57453"/>
        <dbReference type="ChEBI" id="CHEBI:57844"/>
        <dbReference type="ChEBI" id="CHEBI:58199"/>
        <dbReference type="EC" id="2.1.1.13"/>
    </reaction>
</comment>
<dbReference type="GO" id="GO:0050667">
    <property type="term" value="P:homocysteine metabolic process"/>
    <property type="evidence" value="ECO:0007669"/>
    <property type="project" value="TreeGrafter"/>
</dbReference>
<dbReference type="PIRSF" id="PIRSF000381">
    <property type="entry name" value="MetH"/>
    <property type="match status" value="1"/>
</dbReference>
<dbReference type="GO" id="GO:0008270">
    <property type="term" value="F:zinc ion binding"/>
    <property type="evidence" value="ECO:0007669"/>
    <property type="project" value="UniProtKB-UniRule"/>
</dbReference>
<dbReference type="GO" id="GO:0008705">
    <property type="term" value="F:methionine synthase activity"/>
    <property type="evidence" value="ECO:0007669"/>
    <property type="project" value="UniProtKB-UniRule"/>
</dbReference>
<evidence type="ECO:0000256" key="8">
    <source>
        <dbReference type="ARBA" id="ARBA00022603"/>
    </source>
</evidence>
<evidence type="ECO:0000259" key="27">
    <source>
        <dbReference type="PROSITE" id="PS51332"/>
    </source>
</evidence>
<dbReference type="PATRIC" id="fig|883161.3.peg.1145"/>
<dbReference type="InterPro" id="IPR003726">
    <property type="entry name" value="HCY_dom"/>
</dbReference>
<proteinExistence type="inferred from homology"/>
<keyword evidence="9 20" id="KW-0028">Amino-acid biosynthesis</keyword>
<accession>S2W132</accession>
<dbReference type="Gene3D" id="3.10.196.10">
    <property type="entry name" value="Vitamin B12-dependent methionine synthase, activation domain"/>
    <property type="match status" value="1"/>
</dbReference>
<evidence type="ECO:0000256" key="5">
    <source>
        <dbReference type="ARBA" id="ARBA00010398"/>
    </source>
</evidence>
<keyword evidence="11 20" id="KW-0808">Transferase</keyword>
<comment type="cofactor">
    <cofactor evidence="3 20 21">
        <name>methylcob(III)alamin</name>
        <dbReference type="ChEBI" id="CHEBI:28115"/>
    </cofactor>
</comment>
<keyword evidence="8 20" id="KW-0489">Methyltransferase</keyword>
<dbReference type="PROSITE" id="PS50970">
    <property type="entry name" value="HCY"/>
    <property type="match status" value="1"/>
</dbReference>
<dbReference type="Gene3D" id="3.40.50.280">
    <property type="entry name" value="Cobalamin-binding domain"/>
    <property type="match status" value="1"/>
</dbReference>
<dbReference type="InterPro" id="IPR004223">
    <property type="entry name" value="VitB12-dep_Met_synth_activ_dom"/>
</dbReference>
<keyword evidence="30" id="KW-1185">Reference proteome</keyword>
<dbReference type="Gene3D" id="1.10.1240.10">
    <property type="entry name" value="Methionine synthase domain"/>
    <property type="match status" value="1"/>
</dbReference>
<dbReference type="Pfam" id="PF02310">
    <property type="entry name" value="B12-binding"/>
    <property type="match status" value="1"/>
</dbReference>
<evidence type="ECO:0000256" key="7">
    <source>
        <dbReference type="ARBA" id="ARBA00013998"/>
    </source>
</evidence>